<keyword evidence="3" id="KW-1185">Reference proteome</keyword>
<dbReference type="PANTHER" id="PTHR47197">
    <property type="entry name" value="PROTEIN NIRF"/>
    <property type="match status" value="1"/>
</dbReference>
<evidence type="ECO:0000256" key="1">
    <source>
        <dbReference type="SAM" id="SignalP"/>
    </source>
</evidence>
<dbReference type="EMBL" id="JBEPSH010000011">
    <property type="protein sequence ID" value="MET4579747.1"/>
    <property type="molecule type" value="Genomic_DNA"/>
</dbReference>
<dbReference type="SUPFAM" id="SSF51004">
    <property type="entry name" value="C-terminal (heme d1) domain of cytochrome cd1-nitrite reductase"/>
    <property type="match status" value="1"/>
</dbReference>
<dbReference type="Proteomes" id="UP001549320">
    <property type="component" value="Unassembled WGS sequence"/>
</dbReference>
<keyword evidence="2" id="KW-0238">DNA-binding</keyword>
<comment type="caution">
    <text evidence="2">The sequence shown here is derived from an EMBL/GenBank/DDBJ whole genome shotgun (WGS) entry which is preliminary data.</text>
</comment>
<feature type="signal peptide" evidence="1">
    <location>
        <begin position="1"/>
        <end position="25"/>
    </location>
</feature>
<dbReference type="GO" id="GO:0003677">
    <property type="term" value="F:DNA binding"/>
    <property type="evidence" value="ECO:0007669"/>
    <property type="project" value="UniProtKB-KW"/>
</dbReference>
<dbReference type="PROSITE" id="PS51257">
    <property type="entry name" value="PROKAR_LIPOPROTEIN"/>
    <property type="match status" value="1"/>
</dbReference>
<evidence type="ECO:0000313" key="3">
    <source>
        <dbReference type="Proteomes" id="UP001549320"/>
    </source>
</evidence>
<feature type="chain" id="PRO_5047222599" evidence="1">
    <location>
        <begin position="26"/>
        <end position="468"/>
    </location>
</feature>
<dbReference type="PANTHER" id="PTHR47197:SF3">
    <property type="entry name" value="DIHYDRO-HEME D1 DEHYDROGENASE"/>
    <property type="match status" value="1"/>
</dbReference>
<dbReference type="InterPro" id="IPR051200">
    <property type="entry name" value="Host-pathogen_enzymatic-act"/>
</dbReference>
<dbReference type="RefSeq" id="WP_354448134.1">
    <property type="nucleotide sequence ID" value="NZ_JBEPSH010000011.1"/>
</dbReference>
<accession>A0ABV2QGT1</accession>
<reference evidence="2 3" key="1">
    <citation type="submission" date="2024-06" db="EMBL/GenBank/DDBJ databases">
        <title>Sorghum-associated microbial communities from plants grown in Nebraska, USA.</title>
        <authorList>
            <person name="Schachtman D."/>
        </authorList>
    </citation>
    <scope>NUCLEOTIDE SEQUENCE [LARGE SCALE GENOMIC DNA]</scope>
    <source>
        <strain evidence="2 3">2709</strain>
    </source>
</reference>
<dbReference type="Gene3D" id="2.130.10.10">
    <property type="entry name" value="YVTN repeat-like/Quinoprotein amine dehydrogenase"/>
    <property type="match status" value="1"/>
</dbReference>
<name>A0ABV2QGT1_9BURK</name>
<gene>
    <name evidence="2" type="ORF">ABIE13_004884</name>
</gene>
<keyword evidence="1" id="KW-0732">Signal</keyword>
<dbReference type="InterPro" id="IPR015943">
    <property type="entry name" value="WD40/YVTN_repeat-like_dom_sf"/>
</dbReference>
<protein>
    <submittedName>
        <fullName evidence="2">DNA-binding beta-propeller fold protein YncE</fullName>
    </submittedName>
</protein>
<proteinExistence type="predicted"/>
<dbReference type="InterPro" id="IPR011048">
    <property type="entry name" value="Haem_d1_sf"/>
</dbReference>
<sequence length="468" mass="48795">MTKPPIAMIRPIAAVSLALVLAACASPGFEAPDASFKGRVNVIETPVVLAGSQVKLAGQDFKPGQEVTIYYGGTALNQAPAVVGADGKFQTQFQVPQGAQTGNHSLTVNAAKPAAAVLLPLKVSPNVPLSGQERFDVKVQKLVPGLYQAAYSAKSDRVFVTSAVGRPPISQTELVKINPQTLAIEARVEAGLVPAAATASGNAPAVNRFAVYGVAVDDANGTVWVTNTRQDTVAVYNQADLKLIKQFDAGVVPHARDVLVDAALGKAYATPVGQADIVVFDTKTLAVLKKIPLQTTVKGPGDRKFSPMSLELDAANHRLFTVSMSTNEVAVINTRTDQVEKVFALEGARSASGVAYDARTNRVLVASQGSDNLIIADVASGNVLHDVKVGAGALNVAFDPVSNLAYVSNRASDTVTVVDINGRIVANLAGGSFPNHAVIDGKGGVFAVNKARGSDDPQGDRISYIKLR</sequence>
<evidence type="ECO:0000313" key="2">
    <source>
        <dbReference type="EMBL" id="MET4579747.1"/>
    </source>
</evidence>
<organism evidence="2 3">
    <name type="scientific">Ottowia thiooxydans</name>
    <dbReference type="NCBI Taxonomy" id="219182"/>
    <lineage>
        <taxon>Bacteria</taxon>
        <taxon>Pseudomonadati</taxon>
        <taxon>Pseudomonadota</taxon>
        <taxon>Betaproteobacteria</taxon>
        <taxon>Burkholderiales</taxon>
        <taxon>Comamonadaceae</taxon>
        <taxon>Ottowia</taxon>
    </lineage>
</organism>